<evidence type="ECO:0000313" key="1">
    <source>
        <dbReference type="EMBL" id="CRZ11053.1"/>
    </source>
</evidence>
<dbReference type="GO" id="GO:0000172">
    <property type="term" value="C:ribonuclease MRP complex"/>
    <property type="evidence" value="ECO:0007669"/>
    <property type="project" value="TreeGrafter"/>
</dbReference>
<reference evidence="1" key="1">
    <citation type="submission" date="2015-04" db="EMBL/GenBank/DDBJ databases">
        <title>The genome sequence of the plant pathogenic Rhizarian Plasmodiophora brassicae reveals insights in its biotrophic life cycle and the origin of chitin synthesis.</title>
        <authorList>
            <person name="Schwelm A."/>
            <person name="Fogelqvist J."/>
            <person name="Knaust A."/>
            <person name="Julke S."/>
            <person name="Lilja T."/>
            <person name="Dhandapani V."/>
            <person name="Bonilla-Rosso G."/>
            <person name="Karlsson M."/>
            <person name="Shevchenko A."/>
            <person name="Choi S.R."/>
            <person name="Kim H.G."/>
            <person name="Park J.Y."/>
            <person name="Lim Y.P."/>
            <person name="Ludwig-Muller J."/>
            <person name="Dixelius C."/>
        </authorList>
    </citation>
    <scope>NUCLEOTIDE SEQUENCE</scope>
    <source>
        <tissue evidence="1">Potato root galls</tissue>
    </source>
</reference>
<dbReference type="GO" id="GO:0030681">
    <property type="term" value="C:multimeric ribonuclease P complex"/>
    <property type="evidence" value="ECO:0007669"/>
    <property type="project" value="TreeGrafter"/>
</dbReference>
<dbReference type="EMBL" id="HACM01010611">
    <property type="protein sequence ID" value="CRZ11053.1"/>
    <property type="molecule type" value="Transcribed_RNA"/>
</dbReference>
<protein>
    <submittedName>
        <fullName evidence="1">Uncharacterized protein</fullName>
    </submittedName>
</protein>
<name>A0A0H5RAF3_9EUKA</name>
<dbReference type="PANTHER" id="PTHR15396">
    <property type="entry name" value="RIBONUCLEASE P PROTEIN SUBUNIT P40"/>
    <property type="match status" value="1"/>
</dbReference>
<dbReference type="Pfam" id="PF08584">
    <property type="entry name" value="Ribonuc_P_40"/>
    <property type="match status" value="1"/>
</dbReference>
<proteinExistence type="predicted"/>
<dbReference type="GO" id="GO:0004526">
    <property type="term" value="F:ribonuclease P activity"/>
    <property type="evidence" value="ECO:0007669"/>
    <property type="project" value="TreeGrafter"/>
</dbReference>
<dbReference type="AlphaFoldDB" id="A0A0H5RAF3"/>
<dbReference type="GO" id="GO:0001682">
    <property type="term" value="P:tRNA 5'-leader removal"/>
    <property type="evidence" value="ECO:0007669"/>
    <property type="project" value="InterPro"/>
</dbReference>
<dbReference type="GO" id="GO:0000171">
    <property type="term" value="F:ribonuclease MRP activity"/>
    <property type="evidence" value="ECO:0007669"/>
    <property type="project" value="TreeGrafter"/>
</dbReference>
<dbReference type="PANTHER" id="PTHR15396:SF1">
    <property type="entry name" value="RIBONUCLEASE P PROTEIN SUBUNIT P40"/>
    <property type="match status" value="1"/>
</dbReference>
<dbReference type="GO" id="GO:0000447">
    <property type="term" value="P:endonucleolytic cleavage in ITS1 to separate SSU-rRNA from 5.8S rRNA and LSU-rRNA from tricistronic rRNA transcript (SSU-rRNA, 5.8S rRNA, LSU-rRNA)"/>
    <property type="evidence" value="ECO:0007669"/>
    <property type="project" value="TreeGrafter"/>
</dbReference>
<accession>A0A0H5RAF3</accession>
<dbReference type="InterPro" id="IPR013893">
    <property type="entry name" value="RNase_P_Rpp40"/>
</dbReference>
<organism evidence="1">
    <name type="scientific">Spongospora subterranea</name>
    <dbReference type="NCBI Taxonomy" id="70186"/>
    <lineage>
        <taxon>Eukaryota</taxon>
        <taxon>Sar</taxon>
        <taxon>Rhizaria</taxon>
        <taxon>Endomyxa</taxon>
        <taxon>Phytomyxea</taxon>
        <taxon>Plasmodiophorida</taxon>
        <taxon>Plasmodiophoridae</taxon>
        <taxon>Spongospora</taxon>
    </lineage>
</organism>
<sequence length="370" mass="40908">MQSFKFKGAPLPSRVVFRYSPDSVSPCRLFLNHEIELVLPLASVPATSSGAFAYKVQLPIALLLEPSFIEKYIRQGELSAISYDAHIDRDNVVAILPNGFLCLSVDKETYHSLGLVGKRCQIRNRESTRLDITIDMRDPSFRPGQSLYKRVLWCVKDRTDPCTLLVCYSNSSGSNEIRFPDGAIVSKIDCPLTSHPFGDILVPTSLERWANNGFVSEFSTDENQRLSAVQDLVDWIGAINAKLITSINDAGKATPSNQFASTFSFGEMEFQSSPCSCSTRRLSGMISSNTVESWMNEAKSLVESKSVPWAAVSVFGFADSPISWRPVDSGKTWNRSQHDFEYGGENLYVVVILSDLSSIVVQVCGALDTI</sequence>